<gene>
    <name evidence="2" type="ORF">GCM10017596_26030</name>
</gene>
<reference evidence="2" key="2">
    <citation type="submission" date="2023-01" db="EMBL/GenBank/DDBJ databases">
        <authorList>
            <person name="Sun Q."/>
            <person name="Evtushenko L."/>
        </authorList>
    </citation>
    <scope>NUCLEOTIDE SEQUENCE</scope>
    <source>
        <strain evidence="2">VKM Ac-1958</strain>
    </source>
</reference>
<dbReference type="GO" id="GO:0016887">
    <property type="term" value="F:ATP hydrolysis activity"/>
    <property type="evidence" value="ECO:0007669"/>
    <property type="project" value="TreeGrafter"/>
</dbReference>
<dbReference type="Proteomes" id="UP001142325">
    <property type="component" value="Unassembled WGS sequence"/>
</dbReference>
<dbReference type="EMBL" id="BSET01000002">
    <property type="protein sequence ID" value="GLK02888.1"/>
    <property type="molecule type" value="Genomic_DNA"/>
</dbReference>
<evidence type="ECO:0000313" key="2">
    <source>
        <dbReference type="EMBL" id="GLK02888.1"/>
    </source>
</evidence>
<organism evidence="2 3">
    <name type="scientific">Microbacterium keratanolyticum</name>
    <dbReference type="NCBI Taxonomy" id="67574"/>
    <lineage>
        <taxon>Bacteria</taxon>
        <taxon>Bacillati</taxon>
        <taxon>Actinomycetota</taxon>
        <taxon>Actinomycetes</taxon>
        <taxon>Micrococcales</taxon>
        <taxon>Microbacteriaceae</taxon>
        <taxon>Microbacterium</taxon>
    </lineage>
</organism>
<dbReference type="GO" id="GO:0051782">
    <property type="term" value="P:negative regulation of cell division"/>
    <property type="evidence" value="ECO:0007669"/>
    <property type="project" value="TreeGrafter"/>
</dbReference>
<reference evidence="2" key="1">
    <citation type="journal article" date="2014" name="Int. J. Syst. Evol. Microbiol.">
        <title>Complete genome sequence of Corynebacterium casei LMG S-19264T (=DSM 44701T), isolated from a smear-ripened cheese.</title>
        <authorList>
            <consortium name="US DOE Joint Genome Institute (JGI-PGF)"/>
            <person name="Walter F."/>
            <person name="Albersmeier A."/>
            <person name="Kalinowski J."/>
            <person name="Ruckert C."/>
        </authorList>
    </citation>
    <scope>NUCLEOTIDE SEQUENCE</scope>
    <source>
        <strain evidence="2">VKM Ac-1958</strain>
    </source>
</reference>
<protein>
    <recommendedName>
        <fullName evidence="1">CobQ/CobB/MinD/ParA nucleotide binding domain-containing protein</fullName>
    </recommendedName>
</protein>
<evidence type="ECO:0000259" key="1">
    <source>
        <dbReference type="Pfam" id="PF01656"/>
    </source>
</evidence>
<feature type="domain" description="CobQ/CobB/MinD/ParA nucleotide binding" evidence="1">
    <location>
        <begin position="125"/>
        <end position="333"/>
    </location>
</feature>
<name>A0A9W6M9T2_9MICO</name>
<dbReference type="AlphaFoldDB" id="A0A9W6M9T2"/>
<dbReference type="PANTHER" id="PTHR43384">
    <property type="entry name" value="SEPTUM SITE-DETERMINING PROTEIN MIND HOMOLOG, CHLOROPLASTIC-RELATED"/>
    <property type="match status" value="1"/>
</dbReference>
<dbReference type="PANTHER" id="PTHR43384:SF13">
    <property type="entry name" value="SLR0110 PROTEIN"/>
    <property type="match status" value="1"/>
</dbReference>
<proteinExistence type="predicted"/>
<sequence length="410" mass="43510">MRIALALDEHLTRTLLDDLPLAGAEVIASLTPDTLAGAEQDLPDADALIVPADPVLLRPALLAACDRAGLRILLLGDGDAAERLARRHGLHPALSAESSAWQILEALQSERRSTPVAPQEGRLLAVWGPHGAPGRTSLAIELSAALAAREGRVALIDADTYAPAIALLLGLTDDAPGIAAACRRAELGSLDAPELSRLAVPLAANAGTVEVLAGLNRPTRWPELSAERLRATLLACRSWAAHTVIDVAPPLDADEELLSDLQVPRRNAATRTVLEEADQVFAVTSADPLGIARFVRAHAEVRAHIGSTPMTVLVNRVRTGPLGIDARGQIRRALDRFSGITDVQFLPDDPRALDAALLHSRPVADVVPRAPFASAVRRLANGVAAPSTADAVPLRRERRRSSRRLLALPR</sequence>
<comment type="caution">
    <text evidence="2">The sequence shown here is derived from an EMBL/GenBank/DDBJ whole genome shotgun (WGS) entry which is preliminary data.</text>
</comment>
<dbReference type="GO" id="GO:0009898">
    <property type="term" value="C:cytoplasmic side of plasma membrane"/>
    <property type="evidence" value="ECO:0007669"/>
    <property type="project" value="TreeGrafter"/>
</dbReference>
<evidence type="ECO:0000313" key="3">
    <source>
        <dbReference type="Proteomes" id="UP001142325"/>
    </source>
</evidence>
<dbReference type="GO" id="GO:0005829">
    <property type="term" value="C:cytosol"/>
    <property type="evidence" value="ECO:0007669"/>
    <property type="project" value="TreeGrafter"/>
</dbReference>
<dbReference type="RefSeq" id="WP_204937714.1">
    <property type="nucleotide sequence ID" value="NZ_BAAAUM010000002.1"/>
</dbReference>
<dbReference type="SUPFAM" id="SSF52540">
    <property type="entry name" value="P-loop containing nucleoside triphosphate hydrolases"/>
    <property type="match status" value="1"/>
</dbReference>
<dbReference type="Pfam" id="PF01656">
    <property type="entry name" value="CbiA"/>
    <property type="match status" value="1"/>
</dbReference>
<dbReference type="GO" id="GO:0005524">
    <property type="term" value="F:ATP binding"/>
    <property type="evidence" value="ECO:0007669"/>
    <property type="project" value="TreeGrafter"/>
</dbReference>
<keyword evidence="3" id="KW-1185">Reference proteome</keyword>
<accession>A0A9W6M9T2</accession>
<dbReference type="InterPro" id="IPR002586">
    <property type="entry name" value="CobQ/CobB/MinD/ParA_Nub-bd_dom"/>
</dbReference>
<dbReference type="InterPro" id="IPR050625">
    <property type="entry name" value="ParA/MinD_ATPase"/>
</dbReference>
<dbReference type="Gene3D" id="3.40.50.300">
    <property type="entry name" value="P-loop containing nucleotide triphosphate hydrolases"/>
    <property type="match status" value="1"/>
</dbReference>
<dbReference type="InterPro" id="IPR027417">
    <property type="entry name" value="P-loop_NTPase"/>
</dbReference>